<keyword evidence="1" id="KW-0732">Signal</keyword>
<dbReference type="Proteomes" id="UP000249248">
    <property type="component" value="Unassembled WGS sequence"/>
</dbReference>
<feature type="chain" id="PRO_5015969578" description="Outer membrane protein beta-barrel domain-containing protein" evidence="1">
    <location>
        <begin position="21"/>
        <end position="170"/>
    </location>
</feature>
<protein>
    <recommendedName>
        <fullName evidence="4">Outer membrane protein beta-barrel domain-containing protein</fullName>
    </recommendedName>
</protein>
<reference evidence="2 3" key="1">
    <citation type="submission" date="2018-06" db="EMBL/GenBank/DDBJ databases">
        <title>The draft genome sequence of Crocinitomix sp. SM1701.</title>
        <authorList>
            <person name="Zhang X."/>
        </authorList>
    </citation>
    <scope>NUCLEOTIDE SEQUENCE [LARGE SCALE GENOMIC DNA]</scope>
    <source>
        <strain evidence="2 3">SM1701</strain>
    </source>
</reference>
<evidence type="ECO:0008006" key="4">
    <source>
        <dbReference type="Google" id="ProtNLM"/>
    </source>
</evidence>
<evidence type="ECO:0000313" key="3">
    <source>
        <dbReference type="Proteomes" id="UP000249248"/>
    </source>
</evidence>
<organism evidence="2 3">
    <name type="scientific">Putridiphycobacter roseus</name>
    <dbReference type="NCBI Taxonomy" id="2219161"/>
    <lineage>
        <taxon>Bacteria</taxon>
        <taxon>Pseudomonadati</taxon>
        <taxon>Bacteroidota</taxon>
        <taxon>Flavobacteriia</taxon>
        <taxon>Flavobacteriales</taxon>
        <taxon>Crocinitomicaceae</taxon>
        <taxon>Putridiphycobacter</taxon>
    </lineage>
</organism>
<feature type="signal peptide" evidence="1">
    <location>
        <begin position="1"/>
        <end position="20"/>
    </location>
</feature>
<sequence>MIKIIALIFSLFLYAHTNYAQHYTASLSTGYNRVGVFLQPEFKVGFNAHHLNFGLKVYGYNLFFAKNVVGPQLGYEIHIKSKNEKFEFYPGFSVAIFNEKRIANSLILTELNLSNSLLYFLKPNVGLHSSIGIGYILTHANTFNTNETTNSAYPSYQISLGILYRFGAAE</sequence>
<evidence type="ECO:0000313" key="2">
    <source>
        <dbReference type="EMBL" id="PZE16837.1"/>
    </source>
</evidence>
<evidence type="ECO:0000256" key="1">
    <source>
        <dbReference type="SAM" id="SignalP"/>
    </source>
</evidence>
<gene>
    <name evidence="2" type="ORF">DNU06_11310</name>
</gene>
<proteinExistence type="predicted"/>
<dbReference type="AlphaFoldDB" id="A0A2W1MYB4"/>
<name>A0A2W1MYB4_9FLAO</name>
<dbReference type="EMBL" id="QKSB01000006">
    <property type="protein sequence ID" value="PZE16837.1"/>
    <property type="molecule type" value="Genomic_DNA"/>
</dbReference>
<accession>A0A2W1MYB4</accession>
<keyword evidence="3" id="KW-1185">Reference proteome</keyword>
<comment type="caution">
    <text evidence="2">The sequence shown here is derived from an EMBL/GenBank/DDBJ whole genome shotgun (WGS) entry which is preliminary data.</text>
</comment>
<dbReference type="RefSeq" id="WP_111063446.1">
    <property type="nucleotide sequence ID" value="NZ_JBHUCU010000007.1"/>
</dbReference>